<reference evidence="1" key="1">
    <citation type="journal article" date="2022" name="Int. J. Mol. Sci.">
        <title>Draft Genome of Tanacetum Coccineum: Genomic Comparison of Closely Related Tanacetum-Family Plants.</title>
        <authorList>
            <person name="Yamashiro T."/>
            <person name="Shiraishi A."/>
            <person name="Nakayama K."/>
            <person name="Satake H."/>
        </authorList>
    </citation>
    <scope>NUCLEOTIDE SEQUENCE</scope>
</reference>
<accession>A0ABQ5FNX0</accession>
<dbReference type="Proteomes" id="UP001151760">
    <property type="component" value="Unassembled WGS sequence"/>
</dbReference>
<sequence length="206" mass="23780">MCLQSWGKSSYARAMIKLRADVELKDTIVMAMPKLSGEGFYTCIIRVEYEWPRCACCKVFAHIQEECPKNLAKKYRHVPKKPTANTSGNKKKGVEPTKEVSNLNLFDVLNSVDNDGKPLKKVDYPSDHDSKDEVESVDNDMARSMASKRVGFGTKSLLEQWRDSYENDDYDEYPYDDDMYKGQDLPNKVQDICDNLDIRVRCRRKK</sequence>
<evidence type="ECO:0000313" key="2">
    <source>
        <dbReference type="Proteomes" id="UP001151760"/>
    </source>
</evidence>
<dbReference type="EMBL" id="BQNB010017540">
    <property type="protein sequence ID" value="GJT64392.1"/>
    <property type="molecule type" value="Genomic_DNA"/>
</dbReference>
<comment type="caution">
    <text evidence="1">The sequence shown here is derived from an EMBL/GenBank/DDBJ whole genome shotgun (WGS) entry which is preliminary data.</text>
</comment>
<gene>
    <name evidence="1" type="ORF">Tco_1015872</name>
</gene>
<name>A0ABQ5FNX0_9ASTR</name>
<keyword evidence="2" id="KW-1185">Reference proteome</keyword>
<reference evidence="1" key="2">
    <citation type="submission" date="2022-01" db="EMBL/GenBank/DDBJ databases">
        <authorList>
            <person name="Yamashiro T."/>
            <person name="Shiraishi A."/>
            <person name="Satake H."/>
            <person name="Nakayama K."/>
        </authorList>
    </citation>
    <scope>NUCLEOTIDE SEQUENCE</scope>
</reference>
<evidence type="ECO:0008006" key="3">
    <source>
        <dbReference type="Google" id="ProtNLM"/>
    </source>
</evidence>
<organism evidence="1 2">
    <name type="scientific">Tanacetum coccineum</name>
    <dbReference type="NCBI Taxonomy" id="301880"/>
    <lineage>
        <taxon>Eukaryota</taxon>
        <taxon>Viridiplantae</taxon>
        <taxon>Streptophyta</taxon>
        <taxon>Embryophyta</taxon>
        <taxon>Tracheophyta</taxon>
        <taxon>Spermatophyta</taxon>
        <taxon>Magnoliopsida</taxon>
        <taxon>eudicotyledons</taxon>
        <taxon>Gunneridae</taxon>
        <taxon>Pentapetalae</taxon>
        <taxon>asterids</taxon>
        <taxon>campanulids</taxon>
        <taxon>Asterales</taxon>
        <taxon>Asteraceae</taxon>
        <taxon>Asteroideae</taxon>
        <taxon>Anthemideae</taxon>
        <taxon>Anthemidinae</taxon>
        <taxon>Tanacetum</taxon>
    </lineage>
</organism>
<proteinExistence type="predicted"/>
<evidence type="ECO:0000313" key="1">
    <source>
        <dbReference type="EMBL" id="GJT64392.1"/>
    </source>
</evidence>
<protein>
    <recommendedName>
        <fullName evidence="3">Zinc knuckle CX2CX4HX4C</fullName>
    </recommendedName>
</protein>